<keyword evidence="5" id="KW-0393">Immunoglobulin domain</keyword>
<reference evidence="9" key="2">
    <citation type="submission" date="2025-09" db="UniProtKB">
        <authorList>
            <consortium name="Ensembl"/>
        </authorList>
    </citation>
    <scope>IDENTIFICATION</scope>
    <source>
        <strain evidence="9">Glennie</strain>
    </source>
</reference>
<dbReference type="AlphaFoldDB" id="A0A6I8NQI8"/>
<evidence type="ECO:0000256" key="5">
    <source>
        <dbReference type="ARBA" id="ARBA00023319"/>
    </source>
</evidence>
<dbReference type="OMA" id="NSATYLC"/>
<dbReference type="PANTHER" id="PTHR19343">
    <property type="entry name" value="T CELL RECEPTOR ALPHA VARIABLE 1-2"/>
    <property type="match status" value="1"/>
</dbReference>
<dbReference type="PANTHER" id="PTHR19343:SF13">
    <property type="entry name" value="T CELL RECEPTOR ALPHA VARIABLE 21"/>
    <property type="match status" value="1"/>
</dbReference>
<dbReference type="InterPro" id="IPR013783">
    <property type="entry name" value="Ig-like_fold"/>
</dbReference>
<keyword evidence="10" id="KW-1185">Reference proteome</keyword>
<dbReference type="GO" id="GO:0002250">
    <property type="term" value="P:adaptive immune response"/>
    <property type="evidence" value="ECO:0007669"/>
    <property type="project" value="UniProtKB-KW"/>
</dbReference>
<dbReference type="Proteomes" id="UP000002279">
    <property type="component" value="Unplaced"/>
</dbReference>
<dbReference type="SUPFAM" id="SSF48726">
    <property type="entry name" value="Immunoglobulin"/>
    <property type="match status" value="1"/>
</dbReference>
<dbReference type="GO" id="GO:0009617">
    <property type="term" value="P:response to bacterium"/>
    <property type="evidence" value="ECO:0000318"/>
    <property type="project" value="GO_Central"/>
</dbReference>
<dbReference type="InterPro" id="IPR013106">
    <property type="entry name" value="Ig_V-set"/>
</dbReference>
<evidence type="ECO:0000259" key="8">
    <source>
        <dbReference type="PROSITE" id="PS50835"/>
    </source>
</evidence>
<evidence type="ECO:0000256" key="4">
    <source>
        <dbReference type="ARBA" id="ARBA00023170"/>
    </source>
</evidence>
<dbReference type="FunCoup" id="A0A6I8NQI8">
    <property type="interactions" value="131"/>
</dbReference>
<dbReference type="SMART" id="SM00406">
    <property type="entry name" value="IGv"/>
    <property type="match status" value="1"/>
</dbReference>
<feature type="domain" description="Ig-like" evidence="8">
    <location>
        <begin position="23"/>
        <end position="116"/>
    </location>
</feature>
<evidence type="ECO:0000256" key="1">
    <source>
        <dbReference type="ARBA" id="ARBA00022729"/>
    </source>
</evidence>
<dbReference type="GO" id="GO:0042101">
    <property type="term" value="C:T cell receptor complex"/>
    <property type="evidence" value="ECO:0007669"/>
    <property type="project" value="UniProtKB-KW"/>
</dbReference>
<reference evidence="9" key="1">
    <citation type="submission" date="2025-08" db="UniProtKB">
        <authorList>
            <consortium name="Ensembl"/>
        </authorList>
    </citation>
    <scope>IDENTIFICATION</scope>
    <source>
        <strain evidence="9">Glennie</strain>
    </source>
</reference>
<feature type="chain" id="PRO_5026050234" description="Ig-like domain-containing protein" evidence="7">
    <location>
        <begin position="22"/>
        <end position="116"/>
    </location>
</feature>
<evidence type="ECO:0000256" key="7">
    <source>
        <dbReference type="SAM" id="SignalP"/>
    </source>
</evidence>
<evidence type="ECO:0000256" key="6">
    <source>
        <dbReference type="ARBA" id="ARBA00043266"/>
    </source>
</evidence>
<dbReference type="InterPro" id="IPR007110">
    <property type="entry name" value="Ig-like_dom"/>
</dbReference>
<name>A0A6I8NQI8_ORNAN</name>
<keyword evidence="2" id="KW-0391">Immunity</keyword>
<feature type="signal peptide" evidence="7">
    <location>
        <begin position="1"/>
        <end position="21"/>
    </location>
</feature>
<dbReference type="Pfam" id="PF07686">
    <property type="entry name" value="V-set"/>
    <property type="match status" value="1"/>
</dbReference>
<evidence type="ECO:0000313" key="9">
    <source>
        <dbReference type="Ensembl" id="ENSOANP00000043181.1"/>
    </source>
</evidence>
<proteinExistence type="predicted"/>
<evidence type="ECO:0000256" key="2">
    <source>
        <dbReference type="ARBA" id="ARBA00022859"/>
    </source>
</evidence>
<evidence type="ECO:0000313" key="10">
    <source>
        <dbReference type="Proteomes" id="UP000002279"/>
    </source>
</evidence>
<dbReference type="InParanoid" id="A0A6I8NQI8"/>
<dbReference type="Bgee" id="ENSOANG00000040332">
    <property type="expression patterns" value="Expressed in ovary"/>
</dbReference>
<organism evidence="9 10">
    <name type="scientific">Ornithorhynchus anatinus</name>
    <name type="common">Duckbill platypus</name>
    <dbReference type="NCBI Taxonomy" id="9258"/>
    <lineage>
        <taxon>Eukaryota</taxon>
        <taxon>Metazoa</taxon>
        <taxon>Chordata</taxon>
        <taxon>Craniata</taxon>
        <taxon>Vertebrata</taxon>
        <taxon>Euteleostomi</taxon>
        <taxon>Mammalia</taxon>
        <taxon>Monotremata</taxon>
        <taxon>Ornithorhynchidae</taxon>
        <taxon>Ornithorhynchus</taxon>
    </lineage>
</organism>
<accession>A0A6I8NQI8</accession>
<dbReference type="Ensembl" id="ENSOANT00000068033.1">
    <property type="protein sequence ID" value="ENSOANP00000043181.1"/>
    <property type="gene ID" value="ENSOANG00000040332.1"/>
</dbReference>
<keyword evidence="6" id="KW-1279">T cell receptor</keyword>
<dbReference type="PROSITE" id="PS50835">
    <property type="entry name" value="IG_LIKE"/>
    <property type="match status" value="1"/>
</dbReference>
<dbReference type="Gene3D" id="2.60.40.10">
    <property type="entry name" value="Immunoglobulins"/>
    <property type="match status" value="1"/>
</dbReference>
<dbReference type="InterPro" id="IPR051006">
    <property type="entry name" value="TCR_variable_domain"/>
</dbReference>
<keyword evidence="1 7" id="KW-0732">Signal</keyword>
<keyword evidence="3" id="KW-1064">Adaptive immunity</keyword>
<protein>
    <recommendedName>
        <fullName evidence="8">Ig-like domain-containing protein</fullName>
    </recommendedName>
</protein>
<evidence type="ECO:0000256" key="3">
    <source>
        <dbReference type="ARBA" id="ARBA00023130"/>
    </source>
</evidence>
<dbReference type="InterPro" id="IPR036179">
    <property type="entry name" value="Ig-like_dom_sf"/>
</dbReference>
<keyword evidence="4" id="KW-0675">Receptor</keyword>
<dbReference type="GeneTree" id="ENSGT00940000163717"/>
<sequence length="116" mass="13044">MEKALVASLLILWLQLGWARGEDKVEQNPPALRVQKGQNGIMICNFTSSAFNSLQWYRQDPGKGPVFLMLIYSSEMEKTQGRFTAKLNKVNQGSSLFIRDIQPGDSTTYLCAVETQ</sequence>